<feature type="transmembrane region" description="Helical" evidence="2">
    <location>
        <begin position="237"/>
        <end position="257"/>
    </location>
</feature>
<keyword evidence="2" id="KW-0812">Transmembrane</keyword>
<evidence type="ECO:0000256" key="1">
    <source>
        <dbReference type="SAM" id="MobiDB-lite"/>
    </source>
</evidence>
<organism evidence="3 4">
    <name type="scientific">Mycena rosella</name>
    <name type="common">Pink bonnet</name>
    <name type="synonym">Agaricus rosellus</name>
    <dbReference type="NCBI Taxonomy" id="1033263"/>
    <lineage>
        <taxon>Eukaryota</taxon>
        <taxon>Fungi</taxon>
        <taxon>Dikarya</taxon>
        <taxon>Basidiomycota</taxon>
        <taxon>Agaricomycotina</taxon>
        <taxon>Agaricomycetes</taxon>
        <taxon>Agaricomycetidae</taxon>
        <taxon>Agaricales</taxon>
        <taxon>Marasmiineae</taxon>
        <taxon>Mycenaceae</taxon>
        <taxon>Mycena</taxon>
    </lineage>
</organism>
<accession>A0AAD7D258</accession>
<keyword evidence="2" id="KW-0472">Membrane</keyword>
<evidence type="ECO:0000313" key="4">
    <source>
        <dbReference type="Proteomes" id="UP001221757"/>
    </source>
</evidence>
<dbReference type="EMBL" id="JARKIE010000154">
    <property type="protein sequence ID" value="KAJ7674394.1"/>
    <property type="molecule type" value="Genomic_DNA"/>
</dbReference>
<feature type="region of interest" description="Disordered" evidence="1">
    <location>
        <begin position="334"/>
        <end position="355"/>
    </location>
</feature>
<reference evidence="3" key="1">
    <citation type="submission" date="2023-03" db="EMBL/GenBank/DDBJ databases">
        <title>Massive genome expansion in bonnet fungi (Mycena s.s.) driven by repeated elements and novel gene families across ecological guilds.</title>
        <authorList>
            <consortium name="Lawrence Berkeley National Laboratory"/>
            <person name="Harder C.B."/>
            <person name="Miyauchi S."/>
            <person name="Viragh M."/>
            <person name="Kuo A."/>
            <person name="Thoen E."/>
            <person name="Andreopoulos B."/>
            <person name="Lu D."/>
            <person name="Skrede I."/>
            <person name="Drula E."/>
            <person name="Henrissat B."/>
            <person name="Morin E."/>
            <person name="Kohler A."/>
            <person name="Barry K."/>
            <person name="LaButti K."/>
            <person name="Morin E."/>
            <person name="Salamov A."/>
            <person name="Lipzen A."/>
            <person name="Mereny Z."/>
            <person name="Hegedus B."/>
            <person name="Baldrian P."/>
            <person name="Stursova M."/>
            <person name="Weitz H."/>
            <person name="Taylor A."/>
            <person name="Grigoriev I.V."/>
            <person name="Nagy L.G."/>
            <person name="Martin F."/>
            <person name="Kauserud H."/>
        </authorList>
    </citation>
    <scope>NUCLEOTIDE SEQUENCE</scope>
    <source>
        <strain evidence="3">CBHHK067</strain>
    </source>
</reference>
<evidence type="ECO:0000313" key="3">
    <source>
        <dbReference type="EMBL" id="KAJ7674394.1"/>
    </source>
</evidence>
<keyword evidence="4" id="KW-1185">Reference proteome</keyword>
<sequence length="355" mass="39765">MRGELTTSMATREVVGGSKLKWGIPRTKHYISIVYVLRGLRSAARQQRVKTWLCLIKHYHRPKHINTPANCSLFKFNAHHVPHLPPPRLHSRRLCLRLPGFTSLPELHLHPFLVLLRPPQYRTLFRPSCAWQRHLVKTLPLLALDDSPMINMSTLRPGVSSPFAIDVSDIDIHILEILVPAVRAIARVIQTDPAGVGNTIVLEGGKAILVLGGLKIQGGLGMGEEVDKLDKMLTSTILRLAVELVLGTLAVLFARLCRRPVKMRISREMDVWVAGQLHCAVLMLLHHLRPAMFQVVCDGILAAAALSTIPFLSTMLATASWFMRRFHTSTPLKSADGSYAPPPPPLGRRKKRRWY</sequence>
<protein>
    <submittedName>
        <fullName evidence="3">Uncharacterized protein</fullName>
    </submittedName>
</protein>
<proteinExistence type="predicted"/>
<name>A0AAD7D258_MYCRO</name>
<dbReference type="AlphaFoldDB" id="A0AAD7D258"/>
<keyword evidence="2" id="KW-1133">Transmembrane helix</keyword>
<feature type="transmembrane region" description="Helical" evidence="2">
    <location>
        <begin position="269"/>
        <end position="288"/>
    </location>
</feature>
<evidence type="ECO:0000256" key="2">
    <source>
        <dbReference type="SAM" id="Phobius"/>
    </source>
</evidence>
<gene>
    <name evidence="3" type="ORF">B0H17DRAFT_1183045</name>
</gene>
<feature type="transmembrane region" description="Helical" evidence="2">
    <location>
        <begin position="300"/>
        <end position="323"/>
    </location>
</feature>
<dbReference type="Proteomes" id="UP001221757">
    <property type="component" value="Unassembled WGS sequence"/>
</dbReference>
<comment type="caution">
    <text evidence="3">The sequence shown here is derived from an EMBL/GenBank/DDBJ whole genome shotgun (WGS) entry which is preliminary data.</text>
</comment>